<reference evidence="1" key="1">
    <citation type="submission" date="2015-06" db="EMBL/GenBank/DDBJ databases">
        <authorList>
            <person name="Joergensen T."/>
        </authorList>
    </citation>
    <scope>NUCLEOTIDE SEQUENCE</scope>
    <source>
        <strain evidence="1">RGRH1793</strain>
    </source>
</reference>
<reference evidence="1" key="2">
    <citation type="submission" date="2015-07" db="EMBL/GenBank/DDBJ databases">
        <title>Plasmids, circular viruses and viroids from rat gut.</title>
        <authorList>
            <person name="Jorgensen T.J."/>
            <person name="Hansen M.A."/>
            <person name="Xu Z."/>
            <person name="Tabak M.A."/>
            <person name="Sorensen S.J."/>
            <person name="Hansen L.H."/>
        </authorList>
    </citation>
    <scope>NUCLEOTIDE SEQUENCE</scope>
    <source>
        <strain evidence="1">RGRH1793</strain>
    </source>
</reference>
<sequence>MSDINKRWKAHQFDWNVIAEEDTEKNYILCINQRESAMLLGALTPTLWRTRWLNLPESEDLQWIVDLKAKLLENTLCCDAVEICIESSEGIREIIKEIIREYTTGDPSREIGGGNPVFDSCNSDIIFGAVTSLVDYLNAQIIDALEIIEVASNPIEAINLWADNLPFAGQLASALIEAINWIQENIEENYLANYTTGLRDTYRCDLFCLWKESPDCKLTPAMVAGYFGGRIGSPDLLQSLNDVLQFLFTGVWAGSQIVDTMHVIALASLVATDAIGFFDLPSTYSFDTAVALGANSPDPDWAILCEDCNEGEWCRYFDFTTGQHGWQSLNIGVGWGATYSAGVGWLPVNNSSGGSNNKAASIGFNFAGNTNIIHDIEFYYDIVKGTYSSPTDNLVSIASYSPYSLLVGQPYNISPDGANLTGYAELEHTFDNYLSLIIRPSRTTGTPNGSVVIKGVTLRGTGTPPLEGDVCT</sequence>
<name>A0A0H5QQF8_9ZZZZ</name>
<proteinExistence type="predicted"/>
<organism evidence="1">
    <name type="scientific">uncultured prokaryote</name>
    <dbReference type="NCBI Taxonomy" id="198431"/>
    <lineage>
        <taxon>unclassified sequences</taxon>
        <taxon>environmental samples</taxon>
    </lineage>
</organism>
<protein>
    <submittedName>
        <fullName evidence="1">Uncharacterized protein</fullName>
    </submittedName>
</protein>
<dbReference type="AlphaFoldDB" id="A0A0H5QQF8"/>
<evidence type="ECO:0000313" key="1">
    <source>
        <dbReference type="EMBL" id="CRY97922.1"/>
    </source>
</evidence>
<dbReference type="EMBL" id="LN854292">
    <property type="protein sequence ID" value="CRY97922.1"/>
    <property type="molecule type" value="Genomic_DNA"/>
</dbReference>
<accession>A0A0H5QQF8</accession>